<dbReference type="InterPro" id="IPR000719">
    <property type="entry name" value="Prot_kinase_dom"/>
</dbReference>
<evidence type="ECO:0000256" key="9">
    <source>
        <dbReference type="ARBA" id="ARBA00023136"/>
    </source>
</evidence>
<dbReference type="Gene3D" id="1.10.510.10">
    <property type="entry name" value="Transferase(Phosphotransferase) domain 1"/>
    <property type="match status" value="1"/>
</dbReference>
<dbReference type="Proteomes" id="UP000001357">
    <property type="component" value="Unassembled WGS sequence"/>
</dbReference>
<keyword evidence="3" id="KW-0812">Transmembrane</keyword>
<dbReference type="PROSITE" id="PS00109">
    <property type="entry name" value="PROTEIN_KINASE_TYR"/>
    <property type="match status" value="1"/>
</dbReference>
<evidence type="ECO:0000256" key="2">
    <source>
        <dbReference type="ARBA" id="ARBA00022679"/>
    </source>
</evidence>
<comment type="catalytic activity">
    <reaction evidence="12">
        <text>L-tyrosyl-[protein] + ATP = O-phospho-L-tyrosyl-[protein] + ADP + H(+)</text>
        <dbReference type="Rhea" id="RHEA:10596"/>
        <dbReference type="Rhea" id="RHEA-COMP:10136"/>
        <dbReference type="Rhea" id="RHEA-COMP:20101"/>
        <dbReference type="ChEBI" id="CHEBI:15378"/>
        <dbReference type="ChEBI" id="CHEBI:30616"/>
        <dbReference type="ChEBI" id="CHEBI:46858"/>
        <dbReference type="ChEBI" id="CHEBI:61978"/>
        <dbReference type="ChEBI" id="CHEBI:456216"/>
        <dbReference type="EC" id="2.7.10.1"/>
    </reaction>
</comment>
<dbReference type="STRING" id="81824.A9UNI7"/>
<evidence type="ECO:0000256" key="10">
    <source>
        <dbReference type="ARBA" id="ARBA00023137"/>
    </source>
</evidence>
<dbReference type="SUPFAM" id="SSF56112">
    <property type="entry name" value="Protein kinase-like (PK-like)"/>
    <property type="match status" value="1"/>
</dbReference>
<reference evidence="15 16" key="1">
    <citation type="journal article" date="2008" name="Nature">
        <title>The genome of the choanoflagellate Monosiga brevicollis and the origin of metazoans.</title>
        <authorList>
            <consortium name="JGI Sequencing"/>
            <person name="King N."/>
            <person name="Westbrook M.J."/>
            <person name="Young S.L."/>
            <person name="Kuo A."/>
            <person name="Abedin M."/>
            <person name="Chapman J."/>
            <person name="Fairclough S."/>
            <person name="Hellsten U."/>
            <person name="Isogai Y."/>
            <person name="Letunic I."/>
            <person name="Marr M."/>
            <person name="Pincus D."/>
            <person name="Putnam N."/>
            <person name="Rokas A."/>
            <person name="Wright K.J."/>
            <person name="Zuzow R."/>
            <person name="Dirks W."/>
            <person name="Good M."/>
            <person name="Goodstein D."/>
            <person name="Lemons D."/>
            <person name="Li W."/>
            <person name="Lyons J.B."/>
            <person name="Morris A."/>
            <person name="Nichols S."/>
            <person name="Richter D.J."/>
            <person name="Salamov A."/>
            <person name="Bork P."/>
            <person name="Lim W.A."/>
            <person name="Manning G."/>
            <person name="Miller W.T."/>
            <person name="McGinnis W."/>
            <person name="Shapiro H."/>
            <person name="Tjian R."/>
            <person name="Grigoriev I.V."/>
            <person name="Rokhsar D."/>
        </authorList>
    </citation>
    <scope>NUCLEOTIDE SEQUENCE [LARGE SCALE GENOMIC DNA]</scope>
    <source>
        <strain evidence="16">MX1 / ATCC 50154</strain>
    </source>
</reference>
<dbReference type="InterPro" id="IPR008266">
    <property type="entry name" value="Tyr_kinase_AS"/>
</dbReference>
<dbReference type="AlphaFoldDB" id="A9UNI7"/>
<keyword evidence="7 13" id="KW-0067">ATP-binding</keyword>
<keyword evidence="10" id="KW-0829">Tyrosine-protein kinase</keyword>
<keyword evidence="8" id="KW-1133">Transmembrane helix</keyword>
<dbReference type="PROSITE" id="PS00107">
    <property type="entry name" value="PROTEIN_KINASE_ATP"/>
    <property type="match status" value="1"/>
</dbReference>
<evidence type="ECO:0000256" key="5">
    <source>
        <dbReference type="ARBA" id="ARBA00022741"/>
    </source>
</evidence>
<keyword evidence="11" id="KW-0675">Receptor</keyword>
<sequence>LGEGAFGEVFKAYYREPGTNARLVAVKTLKTGAAYEDRQEFLDEVHLMKELNGHPNVLGIIGHCLLDEPYLLLVELCMHGNLRDLLRASRASSSNMQFEFEQLRKFSMQICSGMAHLHQQGILHRDLAARNVLVSKGLHCKVADFGMSRQHDEYRTTATRLPIKWMDIQSLADRIYTTKSDVWSFGVTCFEIFSLGGTPYPTYSNGQMLDLLRSGYRMPKPSQANQAIYDIMLLTWQEDPDHRPVRLRQWFS</sequence>
<dbReference type="eggNOG" id="KOG0200">
    <property type="taxonomic scope" value="Eukaryota"/>
</dbReference>
<evidence type="ECO:0000313" key="16">
    <source>
        <dbReference type="Proteomes" id="UP000001357"/>
    </source>
</evidence>
<dbReference type="GO" id="GO:0043235">
    <property type="term" value="C:receptor complex"/>
    <property type="evidence" value="ECO:0000318"/>
    <property type="project" value="GO_Central"/>
</dbReference>
<comment type="subcellular location">
    <subcellularLocation>
        <location evidence="1">Membrane</location>
        <topology evidence="1">Single-pass membrane protein</topology>
    </subcellularLocation>
</comment>
<dbReference type="PRINTS" id="PR00109">
    <property type="entry name" value="TYRKINASE"/>
</dbReference>
<feature type="binding site" evidence="13">
    <location>
        <position position="27"/>
    </location>
    <ligand>
        <name>ATP</name>
        <dbReference type="ChEBI" id="CHEBI:30616"/>
    </ligand>
</feature>
<dbReference type="CDD" id="cd00192">
    <property type="entry name" value="PTKc"/>
    <property type="match status" value="1"/>
</dbReference>
<evidence type="ECO:0000259" key="14">
    <source>
        <dbReference type="PROSITE" id="PS50011"/>
    </source>
</evidence>
<dbReference type="InterPro" id="IPR017441">
    <property type="entry name" value="Protein_kinase_ATP_BS"/>
</dbReference>
<organism evidence="15 16">
    <name type="scientific">Monosiga brevicollis</name>
    <name type="common">Choanoflagellate</name>
    <dbReference type="NCBI Taxonomy" id="81824"/>
    <lineage>
        <taxon>Eukaryota</taxon>
        <taxon>Choanoflagellata</taxon>
        <taxon>Craspedida</taxon>
        <taxon>Salpingoecidae</taxon>
        <taxon>Monosiga</taxon>
    </lineage>
</organism>
<dbReference type="GO" id="GO:0004714">
    <property type="term" value="F:transmembrane receptor protein tyrosine kinase activity"/>
    <property type="evidence" value="ECO:0000318"/>
    <property type="project" value="GO_Central"/>
</dbReference>
<dbReference type="Pfam" id="PF07714">
    <property type="entry name" value="PK_Tyr_Ser-Thr"/>
    <property type="match status" value="1"/>
</dbReference>
<dbReference type="InterPro" id="IPR011009">
    <property type="entry name" value="Kinase-like_dom_sf"/>
</dbReference>
<evidence type="ECO:0000256" key="13">
    <source>
        <dbReference type="PROSITE-ProRule" id="PRU10141"/>
    </source>
</evidence>
<dbReference type="InParanoid" id="A9UNI7"/>
<accession>A9UNI7</accession>
<keyword evidence="16" id="KW-1185">Reference proteome</keyword>
<proteinExistence type="predicted"/>
<dbReference type="GO" id="GO:0005524">
    <property type="term" value="F:ATP binding"/>
    <property type="evidence" value="ECO:0007669"/>
    <property type="project" value="UniProtKB-UniRule"/>
</dbReference>
<keyword evidence="4" id="KW-0732">Signal</keyword>
<dbReference type="FunFam" id="1.10.510.10:FF:000554">
    <property type="entry name" value="Predicted protein"/>
    <property type="match status" value="1"/>
</dbReference>
<dbReference type="OMA" id="YPNDISE"/>
<dbReference type="InterPro" id="IPR020635">
    <property type="entry name" value="Tyr_kinase_cat_dom"/>
</dbReference>
<evidence type="ECO:0000313" key="15">
    <source>
        <dbReference type="EMBL" id="EDQ93146.1"/>
    </source>
</evidence>
<keyword evidence="2" id="KW-0808">Transferase</keyword>
<evidence type="ECO:0000256" key="6">
    <source>
        <dbReference type="ARBA" id="ARBA00022777"/>
    </source>
</evidence>
<evidence type="ECO:0000256" key="8">
    <source>
        <dbReference type="ARBA" id="ARBA00022989"/>
    </source>
</evidence>
<gene>
    <name evidence="15" type="ORF">MONBRDRAFT_14040</name>
</gene>
<dbReference type="EMBL" id="CH991543">
    <property type="protein sequence ID" value="EDQ93146.1"/>
    <property type="molecule type" value="Genomic_DNA"/>
</dbReference>
<evidence type="ECO:0000256" key="11">
    <source>
        <dbReference type="ARBA" id="ARBA00023170"/>
    </source>
</evidence>
<feature type="domain" description="Protein kinase" evidence="14">
    <location>
        <begin position="1"/>
        <end position="252"/>
    </location>
</feature>
<evidence type="ECO:0000256" key="4">
    <source>
        <dbReference type="ARBA" id="ARBA00022729"/>
    </source>
</evidence>
<dbReference type="PROSITE" id="PS50011">
    <property type="entry name" value="PROTEIN_KINASE_DOM"/>
    <property type="match status" value="1"/>
</dbReference>
<name>A9UNI7_MONBE</name>
<dbReference type="SMART" id="SM00219">
    <property type="entry name" value="TyrKc"/>
    <property type="match status" value="1"/>
</dbReference>
<dbReference type="GeneID" id="5888016"/>
<keyword evidence="6" id="KW-0418">Kinase</keyword>
<dbReference type="GO" id="GO:0007169">
    <property type="term" value="P:cell surface receptor protein tyrosine kinase signaling pathway"/>
    <property type="evidence" value="ECO:0000318"/>
    <property type="project" value="GO_Central"/>
</dbReference>
<dbReference type="PANTHER" id="PTHR24416:SF550">
    <property type="entry name" value="FIBROBLAST GROWTH FACTOR RECEPTOR HOMOLOG 1-RELATED"/>
    <property type="match status" value="1"/>
</dbReference>
<dbReference type="GO" id="GO:0005886">
    <property type="term" value="C:plasma membrane"/>
    <property type="evidence" value="ECO:0000318"/>
    <property type="project" value="GO_Central"/>
</dbReference>
<dbReference type="InterPro" id="IPR050122">
    <property type="entry name" value="RTK"/>
</dbReference>
<evidence type="ECO:0000256" key="12">
    <source>
        <dbReference type="ARBA" id="ARBA00051243"/>
    </source>
</evidence>
<feature type="non-terminal residue" evidence="15">
    <location>
        <position position="1"/>
    </location>
</feature>
<evidence type="ECO:0000256" key="1">
    <source>
        <dbReference type="ARBA" id="ARBA00004167"/>
    </source>
</evidence>
<dbReference type="RefSeq" id="XP_001742908.1">
    <property type="nucleotide sequence ID" value="XM_001742856.1"/>
</dbReference>
<protein>
    <recommendedName>
        <fullName evidence="14">Protein kinase domain-containing protein</fullName>
    </recommendedName>
</protein>
<dbReference type="InterPro" id="IPR001245">
    <property type="entry name" value="Ser-Thr/Tyr_kinase_cat_dom"/>
</dbReference>
<keyword evidence="5 13" id="KW-0547">Nucleotide-binding</keyword>
<evidence type="ECO:0000256" key="7">
    <source>
        <dbReference type="ARBA" id="ARBA00022840"/>
    </source>
</evidence>
<dbReference type="KEGG" id="mbr:MONBRDRAFT_14040"/>
<dbReference type="PIRSF" id="PIRSF000654">
    <property type="entry name" value="Integrin-linked_kinase"/>
    <property type="match status" value="1"/>
</dbReference>
<evidence type="ECO:0000256" key="3">
    <source>
        <dbReference type="ARBA" id="ARBA00022692"/>
    </source>
</evidence>
<keyword evidence="9" id="KW-0472">Membrane</keyword>
<dbReference type="PANTHER" id="PTHR24416">
    <property type="entry name" value="TYROSINE-PROTEIN KINASE RECEPTOR"/>
    <property type="match status" value="1"/>
</dbReference>